<dbReference type="Pfam" id="PF07508">
    <property type="entry name" value="Recombinase"/>
    <property type="match status" value="1"/>
</dbReference>
<feature type="domain" description="Resolvase/invertase-type recombinase catalytic" evidence="2">
    <location>
        <begin position="19"/>
        <end position="169"/>
    </location>
</feature>
<dbReference type="InterPro" id="IPR050639">
    <property type="entry name" value="SSR_resolvase"/>
</dbReference>
<dbReference type="PROSITE" id="PS51737">
    <property type="entry name" value="RECOMBINASE_DNA_BIND"/>
    <property type="match status" value="1"/>
</dbReference>
<dbReference type="InterPro" id="IPR038109">
    <property type="entry name" value="DNA_bind_recomb_sf"/>
</dbReference>
<evidence type="ECO:0000313" key="5">
    <source>
        <dbReference type="Proteomes" id="UP000441455"/>
    </source>
</evidence>
<feature type="compositionally biased region" description="Basic and acidic residues" evidence="1">
    <location>
        <begin position="550"/>
        <end position="559"/>
    </location>
</feature>
<protein>
    <submittedName>
        <fullName evidence="4">Recombinase family protein</fullName>
    </submittedName>
</protein>
<dbReference type="PROSITE" id="PS51736">
    <property type="entry name" value="RECOMBINASES_3"/>
    <property type="match status" value="1"/>
</dbReference>
<dbReference type="GO" id="GO:0000150">
    <property type="term" value="F:DNA strand exchange activity"/>
    <property type="evidence" value="ECO:0007669"/>
    <property type="project" value="InterPro"/>
</dbReference>
<dbReference type="InterPro" id="IPR036162">
    <property type="entry name" value="Resolvase-like_N_sf"/>
</dbReference>
<dbReference type="PANTHER" id="PTHR30461:SF23">
    <property type="entry name" value="DNA RECOMBINASE-RELATED"/>
    <property type="match status" value="1"/>
</dbReference>
<dbReference type="SMART" id="SM00857">
    <property type="entry name" value="Resolvase"/>
    <property type="match status" value="1"/>
</dbReference>
<dbReference type="InterPro" id="IPR011109">
    <property type="entry name" value="DNA_bind_recombinase_dom"/>
</dbReference>
<comment type="caution">
    <text evidence="4">The sequence shown here is derived from an EMBL/GenBank/DDBJ whole genome shotgun (WGS) entry which is preliminary data.</text>
</comment>
<dbReference type="PANTHER" id="PTHR30461">
    <property type="entry name" value="DNA-INVERTASE FROM LAMBDOID PROPHAGE"/>
    <property type="match status" value="1"/>
</dbReference>
<reference evidence="4 5" key="1">
    <citation type="submission" date="2019-08" db="EMBL/GenBank/DDBJ databases">
        <title>In-depth cultivation of the pig gut microbiome towards novel bacterial diversity and tailored functional studies.</title>
        <authorList>
            <person name="Wylensek D."/>
            <person name="Hitch T.C.A."/>
            <person name="Clavel T."/>
        </authorList>
    </citation>
    <scope>NUCLEOTIDE SEQUENCE [LARGE SCALE GENOMIC DNA]</scope>
    <source>
        <strain evidence="4 5">WCA-389-WT-5B</strain>
    </source>
</reference>
<dbReference type="AlphaFoldDB" id="A0A6N7VKH7"/>
<sequence length="559" mass="65119">MRTIRKIEQSIPKIKKRKKVAAYARVSMESERMQHSLSAQVSYYSSLIQKNPDWEYAGVYADYGISGTGIKKRQDFQRMLEDAEAGKIDIILTKSIQRFARNTVDLLQTVRQLKEQGVEVWFEKENIHTMSGDGELMMTILASFAQEESRSISENIRWRIKKQFEQGNPNGRFRVYGYRWEGDTLVIVPKEAAVVRRIFQNFLDGKSRLETEREFAAEGITTRNGCRWMDSNIRVVLTNVTYTGNMLFQKEYVTDPILKKRKKNRGELPRYYVENTHEPIIDKETFDYVQQEMARRKELGALANKSLNTTCFTGKIKCGICGRSYMHNRRTDRGFEEFWDCGSHKLKGRNCGAKGSIPHAVLVKESTEVLGLDDFDEQAFLDRVEKIVVPEYHVMVFCMKNGQKLIRHWVSTAKKDCWTDEYKDRQRAWMKNYMANGKGTRFSAFTTRVRCALCGSSFRRCKTKHDRPVYWRCSKGGKCESVSIREDDLKRVAAEAMGVKAFDEDRFREKVEYIEAGKPNCLTVHFKSGRTEEISYTPTPSKRRPKARRKESGEKWQRQ</sequence>
<evidence type="ECO:0000259" key="3">
    <source>
        <dbReference type="PROSITE" id="PS51737"/>
    </source>
</evidence>
<proteinExistence type="predicted"/>
<feature type="domain" description="Recombinase" evidence="3">
    <location>
        <begin position="175"/>
        <end position="299"/>
    </location>
</feature>
<feature type="region of interest" description="Disordered" evidence="1">
    <location>
        <begin position="533"/>
        <end position="559"/>
    </location>
</feature>
<dbReference type="Proteomes" id="UP000441455">
    <property type="component" value="Unassembled WGS sequence"/>
</dbReference>
<dbReference type="RefSeq" id="WP_154488114.1">
    <property type="nucleotide sequence ID" value="NZ_VULN01000008.1"/>
</dbReference>
<evidence type="ECO:0000259" key="2">
    <source>
        <dbReference type="PROSITE" id="PS51736"/>
    </source>
</evidence>
<evidence type="ECO:0000256" key="1">
    <source>
        <dbReference type="SAM" id="MobiDB-lite"/>
    </source>
</evidence>
<accession>A0A6N7VKH7</accession>
<dbReference type="InterPro" id="IPR025827">
    <property type="entry name" value="Zn_ribbon_recom_dom"/>
</dbReference>
<dbReference type="Gene3D" id="3.90.1750.20">
    <property type="entry name" value="Putative Large Serine Recombinase, Chain B, Domain 2"/>
    <property type="match status" value="1"/>
</dbReference>
<dbReference type="GO" id="GO:0003677">
    <property type="term" value="F:DNA binding"/>
    <property type="evidence" value="ECO:0007669"/>
    <property type="project" value="InterPro"/>
</dbReference>
<dbReference type="CDD" id="cd00338">
    <property type="entry name" value="Ser_Recombinase"/>
    <property type="match status" value="1"/>
</dbReference>
<dbReference type="OrthoDB" id="9769353at2"/>
<dbReference type="Pfam" id="PF00239">
    <property type="entry name" value="Resolvase"/>
    <property type="match status" value="1"/>
</dbReference>
<name>A0A6N7VKH7_ACIFE</name>
<dbReference type="InterPro" id="IPR006119">
    <property type="entry name" value="Resolv_N"/>
</dbReference>
<dbReference type="Gene3D" id="3.40.50.1390">
    <property type="entry name" value="Resolvase, N-terminal catalytic domain"/>
    <property type="match status" value="1"/>
</dbReference>
<dbReference type="Pfam" id="PF13408">
    <property type="entry name" value="Zn_ribbon_recom"/>
    <property type="match status" value="2"/>
</dbReference>
<dbReference type="SUPFAM" id="SSF53041">
    <property type="entry name" value="Resolvase-like"/>
    <property type="match status" value="1"/>
</dbReference>
<organism evidence="4 5">
    <name type="scientific">Acidaminococcus fermentans</name>
    <dbReference type="NCBI Taxonomy" id="905"/>
    <lineage>
        <taxon>Bacteria</taxon>
        <taxon>Bacillati</taxon>
        <taxon>Bacillota</taxon>
        <taxon>Negativicutes</taxon>
        <taxon>Acidaminococcales</taxon>
        <taxon>Acidaminococcaceae</taxon>
        <taxon>Acidaminococcus</taxon>
    </lineage>
</organism>
<dbReference type="EMBL" id="VULN01000008">
    <property type="protein sequence ID" value="MSS82209.1"/>
    <property type="molecule type" value="Genomic_DNA"/>
</dbReference>
<evidence type="ECO:0000313" key="4">
    <source>
        <dbReference type="EMBL" id="MSS82209.1"/>
    </source>
</evidence>
<gene>
    <name evidence="4" type="ORF">FX155_06320</name>
</gene>